<dbReference type="VEuPathDB" id="TrichDB:TVAG_361530"/>
<dbReference type="Gene3D" id="3.30.70.330">
    <property type="match status" value="3"/>
</dbReference>
<dbReference type="SMART" id="SM00360">
    <property type="entry name" value="RRM"/>
    <property type="match status" value="3"/>
</dbReference>
<keyword evidence="7" id="KW-1185">Reference proteome</keyword>
<reference evidence="6" key="1">
    <citation type="submission" date="2006-10" db="EMBL/GenBank/DDBJ databases">
        <authorList>
            <person name="Amadeo P."/>
            <person name="Zhao Q."/>
            <person name="Wortman J."/>
            <person name="Fraser-Liggett C."/>
            <person name="Carlton J."/>
        </authorList>
    </citation>
    <scope>NUCLEOTIDE SEQUENCE</scope>
    <source>
        <strain evidence="6">G3</strain>
    </source>
</reference>
<dbReference type="eggNOG" id="KOG4205">
    <property type="taxonomic scope" value="Eukaryota"/>
</dbReference>
<feature type="compositionally biased region" description="Basic and acidic residues" evidence="4">
    <location>
        <begin position="186"/>
        <end position="197"/>
    </location>
</feature>
<feature type="compositionally biased region" description="Basic and acidic residues" evidence="4">
    <location>
        <begin position="566"/>
        <end position="577"/>
    </location>
</feature>
<dbReference type="SMR" id="A2FQN0"/>
<protein>
    <recommendedName>
        <fullName evidence="5">RRM domain-containing protein</fullName>
    </recommendedName>
</protein>
<keyword evidence="2 3" id="KW-0694">RNA-binding</keyword>
<dbReference type="RefSeq" id="XP_001305703.1">
    <property type="nucleotide sequence ID" value="XM_001305702.1"/>
</dbReference>
<feature type="domain" description="RRM" evidence="5">
    <location>
        <begin position="85"/>
        <end position="161"/>
    </location>
</feature>
<dbReference type="STRING" id="5722.A2FQN0"/>
<dbReference type="InterPro" id="IPR000504">
    <property type="entry name" value="RRM_dom"/>
</dbReference>
<feature type="compositionally biased region" description="Basic and acidic residues" evidence="4">
    <location>
        <begin position="364"/>
        <end position="376"/>
    </location>
</feature>
<evidence type="ECO:0000256" key="3">
    <source>
        <dbReference type="PROSITE-ProRule" id="PRU00176"/>
    </source>
</evidence>
<reference evidence="6" key="2">
    <citation type="journal article" date="2007" name="Science">
        <title>Draft genome sequence of the sexually transmitted pathogen Trichomonas vaginalis.</title>
        <authorList>
            <person name="Carlton J.M."/>
            <person name="Hirt R.P."/>
            <person name="Silva J.C."/>
            <person name="Delcher A.L."/>
            <person name="Schatz M."/>
            <person name="Zhao Q."/>
            <person name="Wortman J.R."/>
            <person name="Bidwell S.L."/>
            <person name="Alsmark U.C.M."/>
            <person name="Besteiro S."/>
            <person name="Sicheritz-Ponten T."/>
            <person name="Noel C.J."/>
            <person name="Dacks J.B."/>
            <person name="Foster P.G."/>
            <person name="Simillion C."/>
            <person name="Van de Peer Y."/>
            <person name="Miranda-Saavedra D."/>
            <person name="Barton G.J."/>
            <person name="Westrop G.D."/>
            <person name="Mueller S."/>
            <person name="Dessi D."/>
            <person name="Fiori P.L."/>
            <person name="Ren Q."/>
            <person name="Paulsen I."/>
            <person name="Zhang H."/>
            <person name="Bastida-Corcuera F.D."/>
            <person name="Simoes-Barbosa A."/>
            <person name="Brown M.T."/>
            <person name="Hayes R.D."/>
            <person name="Mukherjee M."/>
            <person name="Okumura C.Y."/>
            <person name="Schneider R."/>
            <person name="Smith A.J."/>
            <person name="Vanacova S."/>
            <person name="Villalvazo M."/>
            <person name="Haas B.J."/>
            <person name="Pertea M."/>
            <person name="Feldblyum T.V."/>
            <person name="Utterback T.R."/>
            <person name="Shu C.L."/>
            <person name="Osoegawa K."/>
            <person name="de Jong P.J."/>
            <person name="Hrdy I."/>
            <person name="Horvathova L."/>
            <person name="Zubacova Z."/>
            <person name="Dolezal P."/>
            <person name="Malik S.B."/>
            <person name="Logsdon J.M. Jr."/>
            <person name="Henze K."/>
            <person name="Gupta A."/>
            <person name="Wang C.C."/>
            <person name="Dunne R.L."/>
            <person name="Upcroft J.A."/>
            <person name="Upcroft P."/>
            <person name="White O."/>
            <person name="Salzberg S.L."/>
            <person name="Tang P."/>
            <person name="Chiu C.-H."/>
            <person name="Lee Y.-S."/>
            <person name="Embley T.M."/>
            <person name="Coombs G.H."/>
            <person name="Mottram J.C."/>
            <person name="Tachezy J."/>
            <person name="Fraser-Liggett C.M."/>
            <person name="Johnson P.J."/>
        </authorList>
    </citation>
    <scope>NUCLEOTIDE SEQUENCE [LARGE SCALE GENOMIC DNA]</scope>
    <source>
        <strain evidence="6">G3</strain>
    </source>
</reference>
<dbReference type="InParanoid" id="A2FQN0"/>
<organism evidence="6 7">
    <name type="scientific">Trichomonas vaginalis (strain ATCC PRA-98 / G3)</name>
    <dbReference type="NCBI Taxonomy" id="412133"/>
    <lineage>
        <taxon>Eukaryota</taxon>
        <taxon>Metamonada</taxon>
        <taxon>Parabasalia</taxon>
        <taxon>Trichomonadida</taxon>
        <taxon>Trichomonadidae</taxon>
        <taxon>Trichomonas</taxon>
    </lineage>
</organism>
<evidence type="ECO:0000313" key="6">
    <source>
        <dbReference type="EMBL" id="EAX92773.1"/>
    </source>
</evidence>
<dbReference type="PANTHER" id="PTHR24012">
    <property type="entry name" value="RNA BINDING PROTEIN"/>
    <property type="match status" value="1"/>
</dbReference>
<feature type="region of interest" description="Disordered" evidence="4">
    <location>
        <begin position="183"/>
        <end position="211"/>
    </location>
</feature>
<name>A2FQN0_TRIV3</name>
<gene>
    <name evidence="6" type="ORF">TVAG_361530</name>
</gene>
<feature type="region of interest" description="Disordered" evidence="4">
    <location>
        <begin position="320"/>
        <end position="378"/>
    </location>
</feature>
<feature type="region of interest" description="Disordered" evidence="4">
    <location>
        <begin position="557"/>
        <end position="590"/>
    </location>
</feature>
<proteinExistence type="predicted"/>
<dbReference type="OrthoDB" id="1875751at2759"/>
<dbReference type="InterPro" id="IPR012677">
    <property type="entry name" value="Nucleotide-bd_a/b_plait_sf"/>
</dbReference>
<evidence type="ECO:0000256" key="4">
    <source>
        <dbReference type="SAM" id="MobiDB-lite"/>
    </source>
</evidence>
<dbReference type="CDD" id="cd00590">
    <property type="entry name" value="RRM_SF"/>
    <property type="match status" value="2"/>
</dbReference>
<dbReference type="Proteomes" id="UP000001542">
    <property type="component" value="Unassembled WGS sequence"/>
</dbReference>
<keyword evidence="1" id="KW-0677">Repeat</keyword>
<evidence type="ECO:0000313" key="7">
    <source>
        <dbReference type="Proteomes" id="UP000001542"/>
    </source>
</evidence>
<feature type="domain" description="RRM" evidence="5">
    <location>
        <begin position="4"/>
        <end position="74"/>
    </location>
</feature>
<feature type="compositionally biased region" description="Low complexity" evidence="4">
    <location>
        <begin position="198"/>
        <end position="211"/>
    </location>
</feature>
<dbReference type="InterPro" id="IPR035979">
    <property type="entry name" value="RBD_domain_sf"/>
</dbReference>
<feature type="domain" description="RRM" evidence="5">
    <location>
        <begin position="475"/>
        <end position="544"/>
    </location>
</feature>
<dbReference type="GO" id="GO:0003723">
    <property type="term" value="F:RNA binding"/>
    <property type="evidence" value="ECO:0000318"/>
    <property type="project" value="GO_Central"/>
</dbReference>
<dbReference type="KEGG" id="tva:4750488"/>
<evidence type="ECO:0000256" key="1">
    <source>
        <dbReference type="ARBA" id="ARBA00022737"/>
    </source>
</evidence>
<accession>A2FQN0</accession>
<dbReference type="FunFam" id="3.30.70.330:FF:000708">
    <property type="entry name" value="Polyadenylate-binding protein, putative"/>
    <property type="match status" value="1"/>
</dbReference>
<dbReference type="PROSITE" id="PS50102">
    <property type="entry name" value="RRM"/>
    <property type="match status" value="3"/>
</dbReference>
<sequence>MEPFQIVVKDLPPGMDATFVANFLGSAGPVLEVNVNNLEAVVTFASKEAAENAMKQFNYYKFNGNPIRMIKNDPETQNIIQQQKGIIIIHGVDQDVDISEVYQFFSQVGEIVSIQMMPTDWGSFTFVILQYRNPADSEVARSKLNGYLVNGKPISIEVFNAQAKTIGDIQIVTPSKPVVQNTTKNIKIDKTAEEKKSQQNSSDSTQSVDQQQEQIDLAALAGQMPLPSPALQDIKKQIDQENQQQHEKAVKALQARQKVEQPNFQYENIPNQEQMMPMGQYPPYDYMYYGYQQPMNPYYPQPGMFNQYEMQGYPQQMPYPGFTGQSPPNQPFQGFTGQSPPTQQFMGQYLPGYNGQQPSEPYPPEEKPKPQKEEPKMPSLYPTMPLTEETGILIRNLPKEYQDTESFNKLIAELGQFTGCSILEDGEYIFGIANFVDGSTAQTAISILSQQYHLEAGLSKMASEFIAKQGPSRRRTLFVGGLVTDVTEKDLLNFFKQFGTVESCGIKKDKDTGLSKGMGFVCFKSIKSAEKCKKSSGKLDLKGKCPFFTYFRGPAPNPSSIQEMEEINKDTNHDENKMPTPDSLDSKFIPNMTNIDEFGMEGK</sequence>
<dbReference type="AlphaFoldDB" id="A2FQN0"/>
<dbReference type="EMBL" id="DS113947">
    <property type="protein sequence ID" value="EAX92773.1"/>
    <property type="molecule type" value="Genomic_DNA"/>
</dbReference>
<feature type="compositionally biased region" description="Polar residues" evidence="4">
    <location>
        <begin position="323"/>
        <end position="346"/>
    </location>
</feature>
<dbReference type="VEuPathDB" id="TrichDB:TVAGG3_0255250"/>
<dbReference type="Pfam" id="PF00076">
    <property type="entry name" value="RRM_1"/>
    <property type="match status" value="3"/>
</dbReference>
<evidence type="ECO:0000259" key="5">
    <source>
        <dbReference type="PROSITE" id="PS50102"/>
    </source>
</evidence>
<dbReference type="eggNOG" id="KOG0123">
    <property type="taxonomic scope" value="Eukaryota"/>
</dbReference>
<dbReference type="SUPFAM" id="SSF54928">
    <property type="entry name" value="RNA-binding domain, RBD"/>
    <property type="match status" value="2"/>
</dbReference>
<dbReference type="FunFam" id="3.30.70.330:FF:001501">
    <property type="match status" value="1"/>
</dbReference>
<evidence type="ECO:0000256" key="2">
    <source>
        <dbReference type="ARBA" id="ARBA00022884"/>
    </source>
</evidence>
<dbReference type="GO" id="GO:1990904">
    <property type="term" value="C:ribonucleoprotein complex"/>
    <property type="evidence" value="ECO:0000318"/>
    <property type="project" value="GO_Central"/>
</dbReference>